<dbReference type="SUPFAM" id="SSF117281">
    <property type="entry name" value="Kelch motif"/>
    <property type="match status" value="1"/>
</dbReference>
<reference evidence="4 5" key="1">
    <citation type="journal article" date="2018" name="Sci. Rep.">
        <title>Comparative analysis of the Pocillopora damicornis genome highlights role of immune system in coral evolution.</title>
        <authorList>
            <person name="Cunning R."/>
            <person name="Bay R.A."/>
            <person name="Gillette P."/>
            <person name="Baker A.C."/>
            <person name="Traylor-Knowles N."/>
        </authorList>
    </citation>
    <scope>NUCLEOTIDE SEQUENCE [LARGE SCALE GENOMIC DNA]</scope>
    <source>
        <strain evidence="4">RSMAS</strain>
        <tissue evidence="4">Whole animal</tissue>
    </source>
</reference>
<feature type="non-terminal residue" evidence="4">
    <location>
        <position position="1"/>
    </location>
</feature>
<gene>
    <name evidence="4" type="ORF">pdam_00023128</name>
</gene>
<keyword evidence="1" id="KW-0880">Kelch repeat</keyword>
<dbReference type="SMART" id="SM00875">
    <property type="entry name" value="BACK"/>
    <property type="match status" value="1"/>
</dbReference>
<evidence type="ECO:0000313" key="4">
    <source>
        <dbReference type="EMBL" id="RMX53607.1"/>
    </source>
</evidence>
<organism evidence="4 5">
    <name type="scientific">Pocillopora damicornis</name>
    <name type="common">Cauliflower coral</name>
    <name type="synonym">Millepora damicornis</name>
    <dbReference type="NCBI Taxonomy" id="46731"/>
    <lineage>
        <taxon>Eukaryota</taxon>
        <taxon>Metazoa</taxon>
        <taxon>Cnidaria</taxon>
        <taxon>Anthozoa</taxon>
        <taxon>Hexacorallia</taxon>
        <taxon>Scleractinia</taxon>
        <taxon>Astrocoeniina</taxon>
        <taxon>Pocilloporidae</taxon>
        <taxon>Pocillopora</taxon>
    </lineage>
</organism>
<dbReference type="Proteomes" id="UP000275408">
    <property type="component" value="Unassembled WGS sequence"/>
</dbReference>
<dbReference type="Gene3D" id="1.25.40.420">
    <property type="match status" value="1"/>
</dbReference>
<dbReference type="InterPro" id="IPR011705">
    <property type="entry name" value="BACK"/>
</dbReference>
<protein>
    <recommendedName>
        <fullName evidence="3">BACK domain-containing protein</fullName>
    </recommendedName>
</protein>
<accession>A0A3M6UIX9</accession>
<comment type="caution">
    <text evidence="4">The sequence shown here is derived from an EMBL/GenBank/DDBJ whole genome shotgun (WGS) entry which is preliminary data.</text>
</comment>
<dbReference type="PANTHER" id="PTHR24412">
    <property type="entry name" value="KELCH PROTEIN"/>
    <property type="match status" value="1"/>
</dbReference>
<dbReference type="PANTHER" id="PTHR24412:SF494">
    <property type="entry name" value="KELCH-LIKE PROTEIN 12"/>
    <property type="match status" value="1"/>
</dbReference>
<sequence>QLDPSNCLGIKAFAETHGCEELRKAAEKYILKHFVELVDSEEFLQLDNEDLVSLIKCDNLTVPSEEAVFEALISWIKQNEVKRKAMLPKMLEFVRLPLLTPRYLTDVVDGEASIFTKCVMIIFYSKLSFKSHLIRQNLDCRDLVDEAKKYHLRPECRQAMQNDRTKSRIGLSEVMYVLGGFGNLQSPIDVVEKYDPAANQWSIVQVNFSRVLIVNHI</sequence>
<dbReference type="InterPro" id="IPR006652">
    <property type="entry name" value="Kelch_1"/>
</dbReference>
<dbReference type="InterPro" id="IPR015915">
    <property type="entry name" value="Kelch-typ_b-propeller"/>
</dbReference>
<keyword evidence="2" id="KW-0677">Repeat</keyword>
<evidence type="ECO:0000256" key="2">
    <source>
        <dbReference type="ARBA" id="ARBA00022737"/>
    </source>
</evidence>
<dbReference type="AlphaFoldDB" id="A0A3M6UIX9"/>
<dbReference type="FunFam" id="1.25.40.420:FF:000001">
    <property type="entry name" value="Kelch-like family member 12"/>
    <property type="match status" value="1"/>
</dbReference>
<dbReference type="EMBL" id="RCHS01001419">
    <property type="protein sequence ID" value="RMX53607.1"/>
    <property type="molecule type" value="Genomic_DNA"/>
</dbReference>
<dbReference type="Pfam" id="PF01344">
    <property type="entry name" value="Kelch_1"/>
    <property type="match status" value="1"/>
</dbReference>
<proteinExistence type="predicted"/>
<evidence type="ECO:0000313" key="5">
    <source>
        <dbReference type="Proteomes" id="UP000275408"/>
    </source>
</evidence>
<evidence type="ECO:0000259" key="3">
    <source>
        <dbReference type="SMART" id="SM00875"/>
    </source>
</evidence>
<evidence type="ECO:0000256" key="1">
    <source>
        <dbReference type="ARBA" id="ARBA00022441"/>
    </source>
</evidence>
<feature type="domain" description="BACK" evidence="3">
    <location>
        <begin position="7"/>
        <end position="109"/>
    </location>
</feature>
<name>A0A3M6UIX9_POCDA</name>
<dbReference type="Pfam" id="PF07707">
    <property type="entry name" value="BACK"/>
    <property type="match status" value="1"/>
</dbReference>
<dbReference type="STRING" id="46731.A0A3M6UIX9"/>
<keyword evidence="5" id="KW-1185">Reference proteome</keyword>